<evidence type="ECO:0000256" key="5">
    <source>
        <dbReference type="ARBA" id="ARBA00022801"/>
    </source>
</evidence>
<dbReference type="PANTHER" id="PTHR33938">
    <property type="entry name" value="FERULOYL ESTERASE B-RELATED"/>
    <property type="match status" value="1"/>
</dbReference>
<keyword evidence="7" id="KW-1015">Disulfide bond</keyword>
<dbReference type="Proteomes" id="UP000279968">
    <property type="component" value="Unassembled WGS sequence"/>
</dbReference>
<dbReference type="Pfam" id="PF07519">
    <property type="entry name" value="Tannase"/>
    <property type="match status" value="1"/>
</dbReference>
<keyword evidence="2" id="KW-0719">Serine esterase</keyword>
<organism evidence="9 10">
    <name type="scientific">Micromonospora costi</name>
    <dbReference type="NCBI Taxonomy" id="1530042"/>
    <lineage>
        <taxon>Bacteria</taxon>
        <taxon>Bacillati</taxon>
        <taxon>Actinomycetota</taxon>
        <taxon>Actinomycetes</taxon>
        <taxon>Micromonosporales</taxon>
        <taxon>Micromonosporaceae</taxon>
        <taxon>Micromonospora</taxon>
    </lineage>
</organism>
<dbReference type="GO" id="GO:0052689">
    <property type="term" value="F:carboxylic ester hydrolase activity"/>
    <property type="evidence" value="ECO:0007669"/>
    <property type="project" value="UniProtKB-KW"/>
</dbReference>
<proteinExistence type="inferred from homology"/>
<feature type="chain" id="PRO_5017450217" evidence="8">
    <location>
        <begin position="30"/>
        <end position="515"/>
    </location>
</feature>
<evidence type="ECO:0000256" key="1">
    <source>
        <dbReference type="ARBA" id="ARBA00006249"/>
    </source>
</evidence>
<accession>A0A3A9ZWY1</accession>
<keyword evidence="3" id="KW-0479">Metal-binding</keyword>
<dbReference type="InterPro" id="IPR011118">
    <property type="entry name" value="Tannase/feruloyl_esterase"/>
</dbReference>
<evidence type="ECO:0000256" key="6">
    <source>
        <dbReference type="ARBA" id="ARBA00022837"/>
    </source>
</evidence>
<keyword evidence="6" id="KW-0106">Calcium</keyword>
<comment type="caution">
    <text evidence="9">The sequence shown here is derived from an EMBL/GenBank/DDBJ whole genome shotgun (WGS) entry which is preliminary data.</text>
</comment>
<evidence type="ECO:0000256" key="2">
    <source>
        <dbReference type="ARBA" id="ARBA00022487"/>
    </source>
</evidence>
<comment type="similarity">
    <text evidence="1">Belongs to the tannase family.</text>
</comment>
<dbReference type="RefSeq" id="WP_120781709.1">
    <property type="nucleotide sequence ID" value="NZ_JBHLUP010000002.1"/>
</dbReference>
<gene>
    <name evidence="9" type="ORF">D7193_23525</name>
</gene>
<dbReference type="AlphaFoldDB" id="A0A3A9ZWY1"/>
<dbReference type="PANTHER" id="PTHR33938:SF15">
    <property type="entry name" value="FERULOYL ESTERASE B-RELATED"/>
    <property type="match status" value="1"/>
</dbReference>
<keyword evidence="4 8" id="KW-0732">Signal</keyword>
<dbReference type="InterPro" id="IPR006311">
    <property type="entry name" value="TAT_signal"/>
</dbReference>
<evidence type="ECO:0000256" key="7">
    <source>
        <dbReference type="ARBA" id="ARBA00023157"/>
    </source>
</evidence>
<evidence type="ECO:0000313" key="9">
    <source>
        <dbReference type="EMBL" id="RKN52802.1"/>
    </source>
</evidence>
<protein>
    <submittedName>
        <fullName evidence="9">Tannase/feruloyl esterase family alpha/beta hydrolase</fullName>
    </submittedName>
</protein>
<dbReference type="GO" id="GO:0046872">
    <property type="term" value="F:metal ion binding"/>
    <property type="evidence" value="ECO:0007669"/>
    <property type="project" value="UniProtKB-KW"/>
</dbReference>
<dbReference type="SUPFAM" id="SSF53474">
    <property type="entry name" value="alpha/beta-Hydrolases"/>
    <property type="match status" value="1"/>
</dbReference>
<feature type="signal peptide" evidence="8">
    <location>
        <begin position="1"/>
        <end position="29"/>
    </location>
</feature>
<dbReference type="OrthoDB" id="176867at2"/>
<dbReference type="InterPro" id="IPR029058">
    <property type="entry name" value="AB_hydrolase_fold"/>
</dbReference>
<sequence length="515" mass="54631">MRPRRTVLTGLAMLASVALILSAGPGASAAGAKRPKTTCASLTAVDLPHTTVLSATTVAATASVPAHCAVQLVVTNPPANDQVRVGVWLPTENWNGRFQGAGGGGFSGGSPTTVPAAALRDGYAAAATDTGHTGGSGSFALNPDGTLNWQLIADFGYLGVHEMTVTAKALVKTFYGNTSFYSYFNGCSTGGRQALMEAQRYPSDYDGIAAGSPAVNWTKFHPAQFWGQLQMALSGNVVPPCKLALATQAAITACDPRDGAADGIIGDWQGCRFDARTLIGTATGCGTFTAADADVVNKIWEGPRDAGGQFLWYGLDRGANLQSLNNSVDGNQLPFGVGLEWFRYFLLQNPGWDWRTMTYDQYLLLFQQSVLQYQAVIATDDPDLSAFRDAGGKVVFWHGTADPLIFFRGTVDYYQRLEAAMGGARQTQKFARFFVAPGVGHCGGGQGAAPTNLMDAVVTWVERGKAPSQLIGQRTDASGNPTLTRPVCQYPQVARYKGHGATTEAKNFTCVDNHR</sequence>
<keyword evidence="10" id="KW-1185">Reference proteome</keyword>
<reference evidence="9 10" key="1">
    <citation type="journal article" date="2015" name="Int. J. Syst. Evol. Microbiol.">
        <title>Micromonospora costi sp. nov., isolated from a leaf of Costus speciosus.</title>
        <authorList>
            <person name="Thawai C."/>
        </authorList>
    </citation>
    <scope>NUCLEOTIDE SEQUENCE [LARGE SCALE GENOMIC DNA]</scope>
    <source>
        <strain evidence="9 10">CS1-12</strain>
    </source>
</reference>
<evidence type="ECO:0000256" key="4">
    <source>
        <dbReference type="ARBA" id="ARBA00022729"/>
    </source>
</evidence>
<keyword evidence="5 9" id="KW-0378">Hydrolase</keyword>
<dbReference type="Gene3D" id="3.40.50.1820">
    <property type="entry name" value="alpha/beta hydrolase"/>
    <property type="match status" value="1"/>
</dbReference>
<evidence type="ECO:0000256" key="8">
    <source>
        <dbReference type="SAM" id="SignalP"/>
    </source>
</evidence>
<evidence type="ECO:0000313" key="10">
    <source>
        <dbReference type="Proteomes" id="UP000279968"/>
    </source>
</evidence>
<name>A0A3A9ZWY1_9ACTN</name>
<evidence type="ECO:0000256" key="3">
    <source>
        <dbReference type="ARBA" id="ARBA00022723"/>
    </source>
</evidence>
<dbReference type="PROSITE" id="PS51318">
    <property type="entry name" value="TAT"/>
    <property type="match status" value="1"/>
</dbReference>
<dbReference type="EMBL" id="RBAN01000004">
    <property type="protein sequence ID" value="RKN52802.1"/>
    <property type="molecule type" value="Genomic_DNA"/>
</dbReference>